<evidence type="ECO:0000313" key="5">
    <source>
        <dbReference type="Proteomes" id="UP000236740"/>
    </source>
</evidence>
<dbReference type="PANTHER" id="PTHR37947:SF1">
    <property type="entry name" value="BLL2462 PROTEIN"/>
    <property type="match status" value="1"/>
</dbReference>
<evidence type="ECO:0000256" key="1">
    <source>
        <dbReference type="SAM" id="Phobius"/>
    </source>
</evidence>
<accession>A0A1H5ZWH5</accession>
<dbReference type="SUPFAM" id="SSF52317">
    <property type="entry name" value="Class I glutamine amidotransferase-like"/>
    <property type="match status" value="1"/>
</dbReference>
<dbReference type="AlphaFoldDB" id="A0A1H5ZWH5"/>
<dbReference type="KEGG" id="hlm:DV707_09760"/>
<dbReference type="Gene3D" id="3.40.50.880">
    <property type="match status" value="1"/>
</dbReference>
<dbReference type="PROSITE" id="PS50234">
    <property type="entry name" value="VWFA"/>
    <property type="match status" value="1"/>
</dbReference>
<dbReference type="OrthoDB" id="147382at2157"/>
<dbReference type="Gene3D" id="3.40.50.410">
    <property type="entry name" value="von Willebrand factor, type A domain"/>
    <property type="match status" value="1"/>
</dbReference>
<dbReference type="Proteomes" id="UP000236740">
    <property type="component" value="Unassembled WGS sequence"/>
</dbReference>
<dbReference type="InterPro" id="IPR002035">
    <property type="entry name" value="VWF_A"/>
</dbReference>
<evidence type="ECO:0000259" key="2">
    <source>
        <dbReference type="PROSITE" id="PS50234"/>
    </source>
</evidence>
<dbReference type="SMART" id="SM00327">
    <property type="entry name" value="VWA"/>
    <property type="match status" value="1"/>
</dbReference>
<dbReference type="InterPro" id="IPR029062">
    <property type="entry name" value="Class_I_gatase-like"/>
</dbReference>
<organism evidence="4 5">
    <name type="scientific">Halobellus limi</name>
    <dbReference type="NCBI Taxonomy" id="699433"/>
    <lineage>
        <taxon>Archaea</taxon>
        <taxon>Methanobacteriati</taxon>
        <taxon>Methanobacteriota</taxon>
        <taxon>Stenosarchaea group</taxon>
        <taxon>Halobacteria</taxon>
        <taxon>Halobacteriales</taxon>
        <taxon>Haloferacaceae</taxon>
        <taxon>Halobellus</taxon>
    </lineage>
</organism>
<protein>
    <submittedName>
        <fullName evidence="3">VWA domain-containing protein</fullName>
    </submittedName>
    <submittedName>
        <fullName evidence="4">von Willebrand factor type A domain-containing protein</fullName>
    </submittedName>
</protein>
<sequence>MLGGFVSPPSVYTEALLSTQSLSPLAVSVELTEALSVGLERPLLLLALPLAALALWALVFREADGTASERSRRWFLAARVAVVALVVLSAAGPYTVQSELTAGDPSVTLLVDESDSTAVTPNVADRITESIEAEGVSVRRVPVGTDDSSPVGDAVGANVQEDGNLVLLSDGRVTSGQSLPEAATLARSVNATVSVVSPEPRTTERYVTVAGPEKVSLGVENAFAARVDGVGPNTSTTLAVRVDGERVLERSFEDAPRTAEFNHTFESTGSHTITAEIDATDRFGENDVFRKTVRVVERPKILYVSPGEYPFRDYLGDLYDVDTAEEVPEDLSPYYAVVVQDAPADSVGNVDRLQRFVIDGGGLFVVGGPNSFESGGYEGSNLASMLPVTTGEGQARATNIVLAVDVSGSAQEGMAIQKSAALSVLDQLGDENEVGIVGFNFQAYRVADVEPLSENRGQLEDKIRRLRAGGATDIAAGVRGGGELLGDRPGAIIVVSDGHDSPDEAAGVASRLSERGVRVVTVGAGERVNERTLRTIAGAGSGSYFRATETTRLGILFGGSGAAGASELIVLDRRAFVTRGVTLTSSPGAFNDVSVRQGADFLVAGGNGQPALATWRYGLGRVATLTAHGEDGTLDGLLREPDSLLVTRTTNYAVGDPERKATGITGIPDTRVGESTTATYRGTERPEAEGASFRRVGEETFQATVTPEETGYHDVLGATYAANYPREYAAFGPDPALDALVDDTGGREFTAAQGAEIARFASQRARGVEPVKTDWTWLFLLTGLLAFTAEVSYRRLQVRRRTTTSDGGLP</sequence>
<feature type="transmembrane region" description="Helical" evidence="1">
    <location>
        <begin position="43"/>
        <end position="62"/>
    </location>
</feature>
<proteinExistence type="predicted"/>
<reference evidence="4 5" key="1">
    <citation type="submission" date="2016-10" db="EMBL/GenBank/DDBJ databases">
        <authorList>
            <person name="de Groot N.N."/>
        </authorList>
    </citation>
    <scope>NUCLEOTIDE SEQUENCE [LARGE SCALE GENOMIC DNA]</scope>
    <source>
        <strain evidence="4 5">CGMCC 1.10331</strain>
    </source>
</reference>
<evidence type="ECO:0000313" key="4">
    <source>
        <dbReference type="EMBL" id="SEG40304.1"/>
    </source>
</evidence>
<dbReference type="SUPFAM" id="SSF53300">
    <property type="entry name" value="vWA-like"/>
    <property type="match status" value="1"/>
</dbReference>
<evidence type="ECO:0000313" key="3">
    <source>
        <dbReference type="EMBL" id="QCC47921.1"/>
    </source>
</evidence>
<dbReference type="InterPro" id="IPR036465">
    <property type="entry name" value="vWFA_dom_sf"/>
</dbReference>
<dbReference type="EMBL" id="CP031311">
    <property type="protein sequence ID" value="QCC47921.1"/>
    <property type="molecule type" value="Genomic_DNA"/>
</dbReference>
<name>A0A1H5ZWH5_9EURY</name>
<dbReference type="Proteomes" id="UP000296733">
    <property type="component" value="Chromosome"/>
</dbReference>
<dbReference type="EMBL" id="FNVN01000002">
    <property type="protein sequence ID" value="SEG40304.1"/>
    <property type="molecule type" value="Genomic_DNA"/>
</dbReference>
<dbReference type="Pfam" id="PF00092">
    <property type="entry name" value="VWA"/>
    <property type="match status" value="1"/>
</dbReference>
<gene>
    <name evidence="3" type="ORF">DV707_09760</name>
    <name evidence="4" type="ORF">SAMN04488133_2205</name>
</gene>
<feature type="domain" description="VWFA" evidence="2">
    <location>
        <begin position="399"/>
        <end position="553"/>
    </location>
</feature>
<dbReference type="CDD" id="cd00198">
    <property type="entry name" value="vWFA"/>
    <property type="match status" value="1"/>
</dbReference>
<evidence type="ECO:0000313" key="6">
    <source>
        <dbReference type="Proteomes" id="UP000296733"/>
    </source>
</evidence>
<dbReference type="PANTHER" id="PTHR37947">
    <property type="entry name" value="BLL2462 PROTEIN"/>
    <property type="match status" value="1"/>
</dbReference>
<keyword evidence="1" id="KW-1133">Transmembrane helix</keyword>
<feature type="transmembrane region" description="Helical" evidence="1">
    <location>
        <begin position="74"/>
        <end position="96"/>
    </location>
</feature>
<dbReference type="RefSeq" id="WP_103991879.1">
    <property type="nucleotide sequence ID" value="NZ_CP031311.1"/>
</dbReference>
<reference evidence="3 6" key="2">
    <citation type="journal article" date="2019" name="Nat. Commun.">
        <title>A new type of DNA phosphorothioation-based antiviral system in archaea.</title>
        <authorList>
            <person name="Xiong L."/>
            <person name="Liu S."/>
            <person name="Chen S."/>
            <person name="Xiao Y."/>
            <person name="Zhu B."/>
            <person name="Gao Y."/>
            <person name="Zhang Y."/>
            <person name="Chen B."/>
            <person name="Luo J."/>
            <person name="Deng Z."/>
            <person name="Chen X."/>
            <person name="Wang L."/>
            <person name="Chen S."/>
        </authorList>
    </citation>
    <scope>NUCLEOTIDE SEQUENCE [LARGE SCALE GENOMIC DNA]</scope>
    <source>
        <strain evidence="3 6">CGMCC 1.10331</strain>
    </source>
</reference>
<keyword evidence="1" id="KW-0472">Membrane</keyword>
<keyword evidence="5" id="KW-1185">Reference proteome</keyword>
<dbReference type="GeneID" id="39858377"/>
<keyword evidence="1" id="KW-0812">Transmembrane</keyword>